<evidence type="ECO:0000256" key="11">
    <source>
        <dbReference type="ARBA" id="ARBA00023012"/>
    </source>
</evidence>
<dbReference type="SUPFAM" id="SSF55874">
    <property type="entry name" value="ATPase domain of HSP90 chaperone/DNA topoisomerase II/histidine kinase"/>
    <property type="match status" value="1"/>
</dbReference>
<dbReference type="GO" id="GO:0005524">
    <property type="term" value="F:ATP binding"/>
    <property type="evidence" value="ECO:0007669"/>
    <property type="project" value="UniProtKB-KW"/>
</dbReference>
<keyword evidence="12 13" id="KW-0472">Membrane</keyword>
<keyword evidence="9" id="KW-0067">ATP-binding</keyword>
<evidence type="ECO:0000256" key="8">
    <source>
        <dbReference type="ARBA" id="ARBA00022777"/>
    </source>
</evidence>
<dbReference type="RefSeq" id="WP_026683458.1">
    <property type="nucleotide sequence ID" value="NZ_KQ955926.1"/>
</dbReference>
<dbReference type="PANTHER" id="PTHR45453">
    <property type="entry name" value="PHOSPHATE REGULON SENSOR PROTEIN PHOR"/>
    <property type="match status" value="1"/>
</dbReference>
<proteinExistence type="predicted"/>
<dbReference type="PANTHER" id="PTHR45453:SF2">
    <property type="entry name" value="HISTIDINE KINASE"/>
    <property type="match status" value="1"/>
</dbReference>
<keyword evidence="7" id="KW-0547">Nucleotide-binding</keyword>
<comment type="subcellular location">
    <subcellularLocation>
        <location evidence="2">Cell membrane</location>
        <topology evidence="2">Multi-pass membrane protein</topology>
    </subcellularLocation>
</comment>
<dbReference type="Proteomes" id="UP000070376">
    <property type="component" value="Unassembled WGS sequence"/>
</dbReference>
<evidence type="ECO:0000256" key="9">
    <source>
        <dbReference type="ARBA" id="ARBA00022840"/>
    </source>
</evidence>
<keyword evidence="5" id="KW-0808">Transferase</keyword>
<accession>A0A133KB72</accession>
<dbReference type="EC" id="2.7.13.3" evidence="3"/>
<dbReference type="GO" id="GO:0004721">
    <property type="term" value="F:phosphoprotein phosphatase activity"/>
    <property type="evidence" value="ECO:0007669"/>
    <property type="project" value="TreeGrafter"/>
</dbReference>
<feature type="domain" description="Histidine kinase" evidence="14">
    <location>
        <begin position="121"/>
        <end position="326"/>
    </location>
</feature>
<evidence type="ECO:0000259" key="14">
    <source>
        <dbReference type="PROSITE" id="PS50109"/>
    </source>
</evidence>
<dbReference type="PRINTS" id="PR00344">
    <property type="entry name" value="BCTRLSENSOR"/>
</dbReference>
<evidence type="ECO:0000256" key="13">
    <source>
        <dbReference type="SAM" id="Phobius"/>
    </source>
</evidence>
<evidence type="ECO:0000313" key="15">
    <source>
        <dbReference type="EMBL" id="KWZ76821.1"/>
    </source>
</evidence>
<dbReference type="EMBL" id="LRPN01000187">
    <property type="protein sequence ID" value="KWZ76821.1"/>
    <property type="molecule type" value="Genomic_DNA"/>
</dbReference>
<keyword evidence="8 15" id="KW-0418">Kinase</keyword>
<dbReference type="Pfam" id="PF02518">
    <property type="entry name" value="HATPase_c"/>
    <property type="match status" value="1"/>
</dbReference>
<keyword evidence="10 13" id="KW-1133">Transmembrane helix</keyword>
<evidence type="ECO:0000313" key="16">
    <source>
        <dbReference type="Proteomes" id="UP000070376"/>
    </source>
</evidence>
<dbReference type="PROSITE" id="PS50109">
    <property type="entry name" value="HIS_KIN"/>
    <property type="match status" value="1"/>
</dbReference>
<dbReference type="SMART" id="SM00387">
    <property type="entry name" value="HATPase_c"/>
    <property type="match status" value="1"/>
</dbReference>
<organism evidence="15 16">
    <name type="scientific">Heyndrickxia coagulans</name>
    <name type="common">Weizmannia coagulans</name>
    <dbReference type="NCBI Taxonomy" id="1398"/>
    <lineage>
        <taxon>Bacteria</taxon>
        <taxon>Bacillati</taxon>
        <taxon>Bacillota</taxon>
        <taxon>Bacilli</taxon>
        <taxon>Bacillales</taxon>
        <taxon>Bacillaceae</taxon>
        <taxon>Heyndrickxia</taxon>
    </lineage>
</organism>
<protein>
    <recommendedName>
        <fullName evidence="3">histidine kinase</fullName>
        <ecNumber evidence="3">2.7.13.3</ecNumber>
    </recommendedName>
</protein>
<dbReference type="Gene3D" id="3.30.565.10">
    <property type="entry name" value="Histidine kinase-like ATPase, C-terminal domain"/>
    <property type="match status" value="1"/>
</dbReference>
<evidence type="ECO:0000256" key="3">
    <source>
        <dbReference type="ARBA" id="ARBA00012438"/>
    </source>
</evidence>
<evidence type="ECO:0000256" key="5">
    <source>
        <dbReference type="ARBA" id="ARBA00022679"/>
    </source>
</evidence>
<dbReference type="GO" id="GO:0000155">
    <property type="term" value="F:phosphorelay sensor kinase activity"/>
    <property type="evidence" value="ECO:0007669"/>
    <property type="project" value="TreeGrafter"/>
</dbReference>
<dbReference type="InterPro" id="IPR004358">
    <property type="entry name" value="Sig_transdc_His_kin-like_C"/>
</dbReference>
<feature type="transmembrane region" description="Helical" evidence="13">
    <location>
        <begin position="35"/>
        <end position="55"/>
    </location>
</feature>
<evidence type="ECO:0000256" key="10">
    <source>
        <dbReference type="ARBA" id="ARBA00022989"/>
    </source>
</evidence>
<name>A0A133KB72_HEYCO</name>
<comment type="caution">
    <text evidence="15">The sequence shown here is derived from an EMBL/GenBank/DDBJ whole genome shotgun (WGS) entry which is preliminary data.</text>
</comment>
<evidence type="ECO:0000256" key="7">
    <source>
        <dbReference type="ARBA" id="ARBA00022741"/>
    </source>
</evidence>
<evidence type="ECO:0000256" key="2">
    <source>
        <dbReference type="ARBA" id="ARBA00004651"/>
    </source>
</evidence>
<comment type="catalytic activity">
    <reaction evidence="1">
        <text>ATP + protein L-histidine = ADP + protein N-phospho-L-histidine.</text>
        <dbReference type="EC" id="2.7.13.3"/>
    </reaction>
</comment>
<dbReference type="GO" id="GO:0016036">
    <property type="term" value="P:cellular response to phosphate starvation"/>
    <property type="evidence" value="ECO:0007669"/>
    <property type="project" value="TreeGrafter"/>
</dbReference>
<keyword evidence="4" id="KW-1003">Cell membrane</keyword>
<dbReference type="InterPro" id="IPR005467">
    <property type="entry name" value="His_kinase_dom"/>
</dbReference>
<dbReference type="GO" id="GO:0005886">
    <property type="term" value="C:plasma membrane"/>
    <property type="evidence" value="ECO:0007669"/>
    <property type="project" value="UniProtKB-SubCell"/>
</dbReference>
<reference evidence="16" key="1">
    <citation type="submission" date="2016-01" db="EMBL/GenBank/DDBJ databases">
        <authorList>
            <person name="Mitreva M."/>
            <person name="Pepin K.H."/>
            <person name="Mihindukulasuriya K.A."/>
            <person name="Fulton R."/>
            <person name="Fronick C."/>
            <person name="O'Laughlin M."/>
            <person name="Miner T."/>
            <person name="Herter B."/>
            <person name="Rosa B.A."/>
            <person name="Cordes M."/>
            <person name="Tomlinson C."/>
            <person name="Wollam A."/>
            <person name="Palsikar V.B."/>
            <person name="Mardis E.R."/>
            <person name="Wilson R.K."/>
        </authorList>
    </citation>
    <scope>NUCLEOTIDE SEQUENCE [LARGE SCALE GENOMIC DNA]</scope>
    <source>
        <strain evidence="16">GED7749B</strain>
    </source>
</reference>
<dbReference type="PATRIC" id="fig|1398.22.peg.3662"/>
<evidence type="ECO:0000256" key="12">
    <source>
        <dbReference type="ARBA" id="ARBA00023136"/>
    </source>
</evidence>
<evidence type="ECO:0000256" key="6">
    <source>
        <dbReference type="ARBA" id="ARBA00022692"/>
    </source>
</evidence>
<evidence type="ECO:0000256" key="4">
    <source>
        <dbReference type="ARBA" id="ARBA00022475"/>
    </source>
</evidence>
<dbReference type="InterPro" id="IPR050351">
    <property type="entry name" value="BphY/WalK/GraS-like"/>
</dbReference>
<feature type="transmembrane region" description="Helical" evidence="13">
    <location>
        <begin position="12"/>
        <end position="29"/>
    </location>
</feature>
<dbReference type="AlphaFoldDB" id="A0A133KB72"/>
<keyword evidence="11" id="KW-0902">Two-component regulatory system</keyword>
<dbReference type="InterPro" id="IPR003594">
    <property type="entry name" value="HATPase_dom"/>
</dbReference>
<dbReference type="InterPro" id="IPR036890">
    <property type="entry name" value="HATPase_C_sf"/>
</dbReference>
<evidence type="ECO:0000256" key="1">
    <source>
        <dbReference type="ARBA" id="ARBA00000085"/>
    </source>
</evidence>
<gene>
    <name evidence="15" type="ORF">HMPREF3213_03655</name>
</gene>
<keyword evidence="6 13" id="KW-0812">Transmembrane</keyword>
<sequence length="334" mass="38004">MIRMFLGERKSWVIFFAACQLMLLFIAWLDPQIALSSVLYIVFLETIAFLLFLFFRARKEVKFYQSLSEWDGDLDTSEITRPGTPFEQIVHQAVQAQAEHLRAETDRNASTVQEEQDELTAWVHEVKTPMTAMQLIIDRLQDEEAKVSLNYEWLRIHHLLDKQLHEKRIGNMENDVYMENVDLKRLIFQEIKAIQPWCIQKGIGFDVSPGVPAMVTDAKWLSFILRQLLVNAVQYSCGTDISISGKMADGRFHLSVADKGCGIDPKDLPRIFEKGFTSSDRSQNRGATGLGLYLAKRAAEKLNIVLTVQSVPGAGSTFTLIFPERNSLQQITGM</sequence>